<dbReference type="EMBL" id="BARU01027601">
    <property type="protein sequence ID" value="GAH75436.1"/>
    <property type="molecule type" value="Genomic_DNA"/>
</dbReference>
<feature type="domain" description="ATPase BadF/BadG/BcrA/BcrD type" evidence="1">
    <location>
        <begin position="1"/>
        <end position="127"/>
    </location>
</feature>
<comment type="caution">
    <text evidence="3">The sequence shown here is derived from an EMBL/GenBank/DDBJ whole genome shotgun (WGS) entry which is preliminary data.</text>
</comment>
<proteinExistence type="predicted"/>
<evidence type="ECO:0000259" key="2">
    <source>
        <dbReference type="Pfam" id="PF09989"/>
    </source>
</evidence>
<dbReference type="AlphaFoldDB" id="X1HZ63"/>
<feature type="domain" description="DUF2229" evidence="2">
    <location>
        <begin position="221"/>
        <end position="269"/>
    </location>
</feature>
<reference evidence="3" key="1">
    <citation type="journal article" date="2014" name="Front. Microbiol.">
        <title>High frequency of phylogenetically diverse reductive dehalogenase-homologous genes in deep subseafloor sedimentary metagenomes.</title>
        <authorList>
            <person name="Kawai M."/>
            <person name="Futagami T."/>
            <person name="Toyoda A."/>
            <person name="Takaki Y."/>
            <person name="Nishi S."/>
            <person name="Hori S."/>
            <person name="Arai W."/>
            <person name="Tsubouchi T."/>
            <person name="Morono Y."/>
            <person name="Uchiyama I."/>
            <person name="Ito T."/>
            <person name="Fujiyama A."/>
            <person name="Inagaki F."/>
            <person name="Takami H."/>
        </authorList>
    </citation>
    <scope>NUCLEOTIDE SEQUENCE</scope>
    <source>
        <strain evidence="3">Expedition CK06-06</strain>
    </source>
</reference>
<dbReference type="InterPro" id="IPR043129">
    <property type="entry name" value="ATPase_NBD"/>
</dbReference>
<accession>X1HZ63</accession>
<feature type="non-terminal residue" evidence="3">
    <location>
        <position position="269"/>
    </location>
</feature>
<dbReference type="Gene3D" id="3.30.420.40">
    <property type="match status" value="2"/>
</dbReference>
<organism evidence="3">
    <name type="scientific">marine sediment metagenome</name>
    <dbReference type="NCBI Taxonomy" id="412755"/>
    <lineage>
        <taxon>unclassified sequences</taxon>
        <taxon>metagenomes</taxon>
        <taxon>ecological metagenomes</taxon>
    </lineage>
</organism>
<gene>
    <name evidence="3" type="ORF">S03H2_44171</name>
</gene>
<dbReference type="InterPro" id="IPR002731">
    <property type="entry name" value="ATPase_BadF"/>
</dbReference>
<protein>
    <recommendedName>
        <fullName evidence="4">ATPase BadF/BadG/BcrA/BcrD type domain-containing protein</fullName>
    </recommendedName>
</protein>
<evidence type="ECO:0000313" key="3">
    <source>
        <dbReference type="EMBL" id="GAH75436.1"/>
    </source>
</evidence>
<dbReference type="SUPFAM" id="SSF53067">
    <property type="entry name" value="Actin-like ATPase domain"/>
    <property type="match status" value="1"/>
</dbReference>
<evidence type="ECO:0000259" key="1">
    <source>
        <dbReference type="Pfam" id="PF01869"/>
    </source>
</evidence>
<sequence>CAAGTGSFLEEQAERFDIKIEDFGDIALKAESPLNLGERCTVFMETNVYSHYQKGAGIEDILAGLAYSITMNYINRVVGRKKIGKKIFFQGAVAFNRSVIAAFENYLGKEIIVPENHEVTGAIGAAIKVLENSHKKTKFRGFENISKVSYSHSSFECKGCPNRCEIKKISIKGQPSLFYGGRCEKYEKGDSKSSDIPDYFAERENFLLNSYEPKDNKGAKKVGIPYAMLTHEFYPFWNAFFSELGFDFILSDKTNKKIINDGLQCSVAE</sequence>
<dbReference type="Pfam" id="PF01869">
    <property type="entry name" value="BcrAD_BadFG"/>
    <property type="match status" value="1"/>
</dbReference>
<feature type="non-terminal residue" evidence="3">
    <location>
        <position position="1"/>
    </location>
</feature>
<dbReference type="InterPro" id="IPR051805">
    <property type="entry name" value="Dehydratase_Activator_Redct"/>
</dbReference>
<dbReference type="PANTHER" id="PTHR32329:SF7">
    <property type="entry name" value="ACTIVATOR OF 2-HYDROXYACYL-COA-HYDRATASE"/>
    <property type="match status" value="1"/>
</dbReference>
<dbReference type="Pfam" id="PF09989">
    <property type="entry name" value="DUF2229"/>
    <property type="match status" value="1"/>
</dbReference>
<evidence type="ECO:0008006" key="4">
    <source>
        <dbReference type="Google" id="ProtNLM"/>
    </source>
</evidence>
<name>X1HZ63_9ZZZZ</name>
<dbReference type="PANTHER" id="PTHR32329">
    <property type="entry name" value="BIFUNCTIONAL PROTEIN [INCLUDES 2-HYDROXYACYL-COA DEHYDRATASE (N-TER) AND ITS ACTIVATOR DOMAIN (C_TERM)-RELATED"/>
    <property type="match status" value="1"/>
</dbReference>
<dbReference type="InterPro" id="IPR018709">
    <property type="entry name" value="CoA_activase_DUF2229"/>
</dbReference>